<dbReference type="Proteomes" id="UP000195607">
    <property type="component" value="Chromosome I"/>
</dbReference>
<keyword evidence="4 8" id="KW-0689">Ribosomal protein</keyword>
<evidence type="ECO:0000256" key="3">
    <source>
        <dbReference type="ARBA" id="ARBA00022884"/>
    </source>
</evidence>
<evidence type="ECO:0000256" key="7">
    <source>
        <dbReference type="NCBIfam" id="TIGR03626"/>
    </source>
</evidence>
<dbReference type="RefSeq" id="WP_021790166.1">
    <property type="nucleotide sequence ID" value="NZ_LT671858.1"/>
</dbReference>
<evidence type="ECO:0000313" key="9">
    <source>
        <dbReference type="EMBL" id="SJK85359.1"/>
    </source>
</evidence>
<dbReference type="Proteomes" id="UP000187822">
    <property type="component" value="Chromosome I"/>
</dbReference>
<name>A0A1N5W1G5_9ARCH</name>
<dbReference type="STRING" id="1673428.CPM_1570"/>
<dbReference type="OrthoDB" id="6121at2157"/>
<evidence type="ECO:0000256" key="5">
    <source>
        <dbReference type="ARBA" id="ARBA00023274"/>
    </source>
</evidence>
<organism evidence="8 11">
    <name type="scientific">Cuniculiplasma divulgatum</name>
    <dbReference type="NCBI Taxonomy" id="1673428"/>
    <lineage>
        <taxon>Archaea</taxon>
        <taxon>Methanobacteriati</taxon>
        <taxon>Thermoplasmatota</taxon>
        <taxon>Thermoplasmata</taxon>
        <taxon>Thermoplasmatales</taxon>
        <taxon>Cuniculiplasmataceae</taxon>
        <taxon>Cuniculiplasma</taxon>
    </lineage>
</organism>
<evidence type="ECO:0000313" key="10">
    <source>
        <dbReference type="Proteomes" id="UP000187822"/>
    </source>
</evidence>
<dbReference type="EMBL" id="LT719092">
    <property type="protein sequence ID" value="SJK85359.1"/>
    <property type="molecule type" value="Genomic_DNA"/>
</dbReference>
<protein>
    <recommendedName>
        <fullName evidence="6 7">50S ribosomal protein L3</fullName>
    </recommendedName>
</protein>
<keyword evidence="3" id="KW-0694">RNA-binding</keyword>
<evidence type="ECO:0000256" key="2">
    <source>
        <dbReference type="ARBA" id="ARBA00022730"/>
    </source>
</evidence>
<dbReference type="NCBIfam" id="TIGR03626">
    <property type="entry name" value="L3_arch"/>
    <property type="match status" value="1"/>
</dbReference>
<dbReference type="Gene3D" id="4.10.960.10">
    <property type="entry name" value="Ribosomal protein L3, domain 3"/>
    <property type="match status" value="1"/>
</dbReference>
<proteinExistence type="inferred from homology"/>
<dbReference type="NCBIfam" id="NF003261">
    <property type="entry name" value="PRK04231.1"/>
    <property type="match status" value="1"/>
</dbReference>
<dbReference type="GO" id="GO:0022625">
    <property type="term" value="C:cytosolic large ribosomal subunit"/>
    <property type="evidence" value="ECO:0007669"/>
    <property type="project" value="UniProtKB-UniRule"/>
</dbReference>
<dbReference type="InterPro" id="IPR044892">
    <property type="entry name" value="Ribosomal_L3_dom_3_arc_sf"/>
</dbReference>
<evidence type="ECO:0000313" key="8">
    <source>
        <dbReference type="EMBL" id="SIM78177.1"/>
    </source>
</evidence>
<dbReference type="EMBL" id="LT671858">
    <property type="protein sequence ID" value="SIM78177.1"/>
    <property type="molecule type" value="Genomic_DNA"/>
</dbReference>
<dbReference type="InterPro" id="IPR009000">
    <property type="entry name" value="Transl_B-barrel_sf"/>
</dbReference>
<dbReference type="InterPro" id="IPR045077">
    <property type="entry name" value="L3_arc_euk"/>
</dbReference>
<keyword evidence="10" id="KW-1185">Reference proteome</keyword>
<dbReference type="PANTHER" id="PTHR11363">
    <property type="entry name" value="60S RIBOSOMAL PROTEIN L3-RELATED"/>
    <property type="match status" value="1"/>
</dbReference>
<reference evidence="8 11" key="1">
    <citation type="submission" date="2016-04" db="EMBL/GenBank/DDBJ databases">
        <authorList>
            <person name="Evans L.H."/>
            <person name="Alamgir A."/>
            <person name="Owens N."/>
            <person name="Weber N.D."/>
            <person name="Virtaneva K."/>
            <person name="Barbian K."/>
            <person name="Babar A."/>
            <person name="Rosenke K."/>
        </authorList>
    </citation>
    <scope>NUCLEOTIDE SEQUENCE [LARGE SCALE GENOMIC DNA]</scope>
    <source>
        <strain evidence="8">S5</strain>
        <strain evidence="11">S5(T) (JCM 30642 \VKM B-2941)</strain>
    </source>
</reference>
<dbReference type="SUPFAM" id="SSF50447">
    <property type="entry name" value="Translation proteins"/>
    <property type="match status" value="1"/>
</dbReference>
<evidence type="ECO:0000256" key="1">
    <source>
        <dbReference type="ARBA" id="ARBA00006540"/>
    </source>
</evidence>
<keyword evidence="5" id="KW-0687">Ribonucleoprotein</keyword>
<gene>
    <name evidence="9" type="ORF">CPM_1570</name>
    <name evidence="8" type="ORF">CSP5_1580</name>
</gene>
<evidence type="ECO:0000256" key="4">
    <source>
        <dbReference type="ARBA" id="ARBA00022980"/>
    </source>
</evidence>
<evidence type="ECO:0000313" key="11">
    <source>
        <dbReference type="Proteomes" id="UP000195607"/>
    </source>
</evidence>
<accession>A0A1N5W1G5</accession>
<sequence length="329" mass="37427">MATPHHPRRGSIGYYHRKRKPSLKSTIRSWPEIEGNVKIQSFGGYKVGMTHVEMVDYRKSSTTAGRNIMAAVTVVEVPPAKVVCVRGYSETEDGLRVTYEKWADNLDKEIFEVIPEVKKKNEREIPQDLTEVRVMLMLQPWLITGVPKKIPDIYEARIGGSTVDARIKYATEKLGKEIEFTDFSKPGNFVDVISVTKGKGFTGHVERFGVKLLPTKNRNHRRMIGTLGPWHPDWIRWQVPQAGQMGSHQRTQQNMRIIKYAKSQGQDDINVKGGFVNYGLVRTNYVLIHGSVPGPIKRLIKFRDPSRQKSPSVENLEVAYISRESKQGD</sequence>
<dbReference type="GO" id="GO:0003735">
    <property type="term" value="F:structural constituent of ribosome"/>
    <property type="evidence" value="ECO:0007669"/>
    <property type="project" value="UniProtKB-UniRule"/>
</dbReference>
<dbReference type="GO" id="GO:0019843">
    <property type="term" value="F:rRNA binding"/>
    <property type="evidence" value="ECO:0007669"/>
    <property type="project" value="UniProtKB-KW"/>
</dbReference>
<dbReference type="Gene3D" id="3.30.1430.10">
    <property type="match status" value="1"/>
</dbReference>
<evidence type="ECO:0000256" key="6">
    <source>
        <dbReference type="ARBA" id="ARBA00035457"/>
    </source>
</evidence>
<dbReference type="GO" id="GO:0006412">
    <property type="term" value="P:translation"/>
    <property type="evidence" value="ECO:0007669"/>
    <property type="project" value="UniProtKB-UniRule"/>
</dbReference>
<reference evidence="10" key="3">
    <citation type="submission" date="2016-06" db="EMBL/GenBank/DDBJ databases">
        <authorList>
            <person name="Toshchakov V.S."/>
        </authorList>
    </citation>
    <scope>NUCLEOTIDE SEQUENCE [LARGE SCALE GENOMIC DNA]</scope>
    <source>
        <strain>PM4 (JCM 30641</strain>
        <strain evidence="10">\VKM B-2940)</strain>
    </source>
</reference>
<reference evidence="9" key="2">
    <citation type="submission" date="2016-06" db="EMBL/GenBank/DDBJ databases">
        <authorList>
            <person name="Olsen C.W."/>
            <person name="Carey S."/>
            <person name="Hinshaw L."/>
            <person name="Karasin A.I."/>
        </authorList>
    </citation>
    <scope>NUCLEOTIDE SEQUENCE [LARGE SCALE GENOMIC DNA]</scope>
    <source>
        <strain evidence="9">PM4</strain>
    </source>
</reference>
<dbReference type="Pfam" id="PF00297">
    <property type="entry name" value="Ribosomal_L3"/>
    <property type="match status" value="2"/>
</dbReference>
<dbReference type="KEGG" id="cdiv:CPM_1570"/>
<keyword evidence="2" id="KW-0699">rRNA-binding</keyword>
<comment type="similarity">
    <text evidence="1">Belongs to the universal ribosomal protein uL3 family.</text>
</comment>
<dbReference type="AlphaFoldDB" id="A0A1N5W1G5"/>
<dbReference type="GeneID" id="41588821"/>
<dbReference type="Gene3D" id="2.40.30.10">
    <property type="entry name" value="Translation factors"/>
    <property type="match status" value="1"/>
</dbReference>
<dbReference type="InterPro" id="IPR000597">
    <property type="entry name" value="Ribosomal_uL3"/>
</dbReference>
<dbReference type="InterPro" id="IPR019928">
    <property type="entry name" value="Ribosomal_uL3_arc"/>
</dbReference>
<dbReference type="PANTHER" id="PTHR11363:SF5">
    <property type="entry name" value="LARGE RIBOSOMAL SUBUNIT PROTEIN UL3"/>
    <property type="match status" value="1"/>
</dbReference>